<gene>
    <name evidence="2" type="ORF">GCM10017781_16030</name>
    <name evidence="3" type="ORF">HNQ07_001634</name>
</gene>
<evidence type="ECO:0000256" key="1">
    <source>
        <dbReference type="SAM" id="SignalP"/>
    </source>
</evidence>
<feature type="signal peptide" evidence="1">
    <location>
        <begin position="1"/>
        <end position="28"/>
    </location>
</feature>
<evidence type="ECO:0000313" key="4">
    <source>
        <dbReference type="Proteomes" id="UP000539473"/>
    </source>
</evidence>
<dbReference type="RefSeq" id="WP_184110505.1">
    <property type="nucleotide sequence ID" value="NZ_BNAJ01000003.1"/>
</dbReference>
<reference evidence="2" key="1">
    <citation type="journal article" date="2014" name="Int. J. Syst. Evol. Microbiol.">
        <title>Complete genome of a new Firmicutes species belonging to the dominant human colonic microbiota ('Ruminococcus bicirculans') reveals two chromosomes and a selective capacity to utilize plant glucans.</title>
        <authorList>
            <consortium name="NISC Comparative Sequencing Program"/>
            <person name="Wegmann U."/>
            <person name="Louis P."/>
            <person name="Goesmann A."/>
            <person name="Henrissat B."/>
            <person name="Duncan S.H."/>
            <person name="Flint H.J."/>
        </authorList>
    </citation>
    <scope>NUCLEOTIDE SEQUENCE</scope>
    <source>
        <strain evidence="2">CGMCC 1.18437</strain>
    </source>
</reference>
<comment type="caution">
    <text evidence="3">The sequence shown here is derived from an EMBL/GenBank/DDBJ whole genome shotgun (WGS) entry which is preliminary data.</text>
</comment>
<dbReference type="EMBL" id="JACHFK010000003">
    <property type="protein sequence ID" value="MBB5376177.1"/>
    <property type="molecule type" value="Genomic_DNA"/>
</dbReference>
<dbReference type="AlphaFoldDB" id="A0A7W8NRI7"/>
<feature type="chain" id="PRO_5030853586" description="Copper amine oxidase N-terminal domain-containing protein" evidence="1">
    <location>
        <begin position="29"/>
        <end position="247"/>
    </location>
</feature>
<dbReference type="Proteomes" id="UP000539473">
    <property type="component" value="Unassembled WGS sequence"/>
</dbReference>
<accession>A0A7W8NRI7</accession>
<proteinExistence type="predicted"/>
<organism evidence="3 4">
    <name type="scientific">Deinococcus metalli</name>
    <dbReference type="NCBI Taxonomy" id="1141878"/>
    <lineage>
        <taxon>Bacteria</taxon>
        <taxon>Thermotogati</taxon>
        <taxon>Deinococcota</taxon>
        <taxon>Deinococci</taxon>
        <taxon>Deinococcales</taxon>
        <taxon>Deinococcaceae</taxon>
        <taxon>Deinococcus</taxon>
    </lineage>
</organism>
<evidence type="ECO:0000313" key="5">
    <source>
        <dbReference type="Proteomes" id="UP000619376"/>
    </source>
</evidence>
<protein>
    <recommendedName>
        <fullName evidence="6">Copper amine oxidase N-terminal domain-containing protein</fullName>
    </recommendedName>
</protein>
<keyword evidence="1" id="KW-0732">Signal</keyword>
<sequence length="247" mass="25961">MNTRRSTRPFSFRRGLGLAALLTASALAAGVTRILVNGRVVPGTVVTVGGQTYVPISALTAAGFQVSTAGDTLSITGPQASAGQGTPGTVAGGSQQITALSGCLNQTLFNGVWRIKFSNLRVIQDDGTARWAVDLEARNGTAKAMTGADGLLFADEQHLAFITADGTPMSWSITDSLNGQKVTYSQFQPSGVWRGMITTFDGNAASTSRRPTKLVWRIDTSEGGDFAKALPWGVKSPSFRIDLTCSK</sequence>
<reference evidence="5" key="2">
    <citation type="journal article" date="2019" name="Int. J. Syst. Evol. Microbiol.">
        <title>The Global Catalogue of Microorganisms (GCM) 10K type strain sequencing project: providing services to taxonomists for standard genome sequencing and annotation.</title>
        <authorList>
            <consortium name="The Broad Institute Genomics Platform"/>
            <consortium name="The Broad Institute Genome Sequencing Center for Infectious Disease"/>
            <person name="Wu L."/>
            <person name="Ma J."/>
        </authorList>
    </citation>
    <scope>NUCLEOTIDE SEQUENCE [LARGE SCALE GENOMIC DNA]</scope>
    <source>
        <strain evidence="5">CGMCC 1.18437</strain>
    </source>
</reference>
<dbReference type="Proteomes" id="UP000619376">
    <property type="component" value="Unassembled WGS sequence"/>
</dbReference>
<evidence type="ECO:0000313" key="3">
    <source>
        <dbReference type="EMBL" id="MBB5376177.1"/>
    </source>
</evidence>
<evidence type="ECO:0008006" key="6">
    <source>
        <dbReference type="Google" id="ProtNLM"/>
    </source>
</evidence>
<evidence type="ECO:0000313" key="2">
    <source>
        <dbReference type="EMBL" id="GHF40205.1"/>
    </source>
</evidence>
<dbReference type="EMBL" id="BNAJ01000003">
    <property type="protein sequence ID" value="GHF40205.1"/>
    <property type="molecule type" value="Genomic_DNA"/>
</dbReference>
<reference evidence="3 4" key="3">
    <citation type="submission" date="2020-08" db="EMBL/GenBank/DDBJ databases">
        <title>Genomic Encyclopedia of Type Strains, Phase IV (KMG-IV): sequencing the most valuable type-strain genomes for metagenomic binning, comparative biology and taxonomic classification.</title>
        <authorList>
            <person name="Goeker M."/>
        </authorList>
    </citation>
    <scope>NUCLEOTIDE SEQUENCE [LARGE SCALE GENOMIC DNA]</scope>
    <source>
        <strain evidence="3 4">DSM 27521</strain>
    </source>
</reference>
<reference evidence="2" key="4">
    <citation type="submission" date="2024-05" db="EMBL/GenBank/DDBJ databases">
        <authorList>
            <person name="Sun Q."/>
            <person name="Zhou Y."/>
        </authorList>
    </citation>
    <scope>NUCLEOTIDE SEQUENCE</scope>
    <source>
        <strain evidence="2">CGMCC 1.18437</strain>
    </source>
</reference>
<keyword evidence="5" id="KW-1185">Reference proteome</keyword>
<name>A0A7W8NRI7_9DEIO</name>